<gene>
    <name evidence="2" type="ORF">EXY23_13770</name>
</gene>
<evidence type="ECO:0000256" key="1">
    <source>
        <dbReference type="SAM" id="SignalP"/>
    </source>
</evidence>
<accession>A0A4V2WL19</accession>
<proteinExistence type="predicted"/>
<dbReference type="AlphaFoldDB" id="A0A4V2WL19"/>
<dbReference type="Proteomes" id="UP000295023">
    <property type="component" value="Unassembled WGS sequence"/>
</dbReference>
<dbReference type="EMBL" id="SKBM01000012">
    <property type="protein sequence ID" value="TCZ60838.1"/>
    <property type="molecule type" value="Genomic_DNA"/>
</dbReference>
<dbReference type="RefSeq" id="WP_132290084.1">
    <property type="nucleotide sequence ID" value="NZ_SKBM01000012.1"/>
</dbReference>
<reference evidence="2 3" key="1">
    <citation type="submission" date="2019-03" db="EMBL/GenBank/DDBJ databases">
        <title>Paracraurococcus aquatilis NE82 genome sequence.</title>
        <authorList>
            <person name="Zhao Y."/>
            <person name="Du Z."/>
        </authorList>
    </citation>
    <scope>NUCLEOTIDE SEQUENCE [LARGE SCALE GENOMIC DNA]</scope>
    <source>
        <strain evidence="2 3">NE82</strain>
    </source>
</reference>
<evidence type="ECO:0000313" key="2">
    <source>
        <dbReference type="EMBL" id="TCZ60838.1"/>
    </source>
</evidence>
<name>A0A4V2WL19_9PROT</name>
<dbReference type="OrthoDB" id="5943at2"/>
<protein>
    <submittedName>
        <fullName evidence="2">DUF4198 domain-containing protein</fullName>
    </submittedName>
</protein>
<evidence type="ECO:0000313" key="3">
    <source>
        <dbReference type="Proteomes" id="UP000295023"/>
    </source>
</evidence>
<organism evidence="2 3">
    <name type="scientific">Roseicella aquatilis</name>
    <dbReference type="NCBI Taxonomy" id="2527868"/>
    <lineage>
        <taxon>Bacteria</taxon>
        <taxon>Pseudomonadati</taxon>
        <taxon>Pseudomonadota</taxon>
        <taxon>Alphaproteobacteria</taxon>
        <taxon>Acetobacterales</taxon>
        <taxon>Roseomonadaceae</taxon>
        <taxon>Roseicella</taxon>
    </lineage>
</organism>
<sequence length="272" mass="29729">MMLSRTFPACRRLLLAAALLLPLPASAHRGWMLPSATVLSGDNSWVTVDAAVSNDLFYFEHVPMGLEGLAITAPDGSRMEAENLARGHYRSTFDIQLKQPGTYRVAVAGDGLMASWRENGQPRRWRGTREAFAREVPAKAEGLRVTLGQRRVEFFATRGKPTDRALQPLNVGLELVPVTHPNDLVAGEPAQFRLLLDGKPAAGLEVSVIAGGRRYRDAEQEMTLKTDPAGLVEVKWQGPGMYWLNASVRDGNSGLPNVERNASYAATLEVLP</sequence>
<feature type="chain" id="PRO_5020428244" evidence="1">
    <location>
        <begin position="28"/>
        <end position="272"/>
    </location>
</feature>
<dbReference type="Pfam" id="PF10670">
    <property type="entry name" value="DUF4198"/>
    <property type="match status" value="1"/>
</dbReference>
<feature type="signal peptide" evidence="1">
    <location>
        <begin position="1"/>
        <end position="27"/>
    </location>
</feature>
<dbReference type="InterPro" id="IPR019613">
    <property type="entry name" value="DUF4198"/>
</dbReference>
<comment type="caution">
    <text evidence="2">The sequence shown here is derived from an EMBL/GenBank/DDBJ whole genome shotgun (WGS) entry which is preliminary data.</text>
</comment>
<keyword evidence="3" id="KW-1185">Reference proteome</keyword>
<keyword evidence="1" id="KW-0732">Signal</keyword>